<dbReference type="InterPro" id="IPR050834">
    <property type="entry name" value="Glycosyltransf_2"/>
</dbReference>
<reference evidence="2" key="2">
    <citation type="submission" date="2020-09" db="EMBL/GenBank/DDBJ databases">
        <authorList>
            <person name="Sun Q."/>
            <person name="Zhou Y."/>
        </authorList>
    </citation>
    <scope>NUCLEOTIDE SEQUENCE</scope>
    <source>
        <strain evidence="2">CGMCC 1.15725</strain>
    </source>
</reference>
<dbReference type="EMBL" id="BMJQ01000003">
    <property type="protein sequence ID" value="GGF10825.1"/>
    <property type="molecule type" value="Genomic_DNA"/>
</dbReference>
<proteinExistence type="predicted"/>
<sequence>MMARRPDASPLISVIIPTFNAERTILSALASVRAQTYEALEILIVDDGSTDGTIGLVERLAAEEPRLRVIRHERNQGPAAARNTGLAAAAGRYTAFLDADDEWLPDKLARQVASLMTAPGAVLCCCNAIWVRDGVAEGTVYDGCVVTSGPDAWKGMLEDVYVGTPCAVVDTAVARRLGGFDRDLRVGEDQDLWLRLAFAGEVVALPEILVRYRRSIGSYMDRNRGLSITDWLPRLLAHVEAHRAALTRAERHRILRRIYERMGRNAYRDGWRRRGLALLLRAIRHGAGPFGIALFLLRASPLADALKAALRRGR</sequence>
<comment type="caution">
    <text evidence="2">The sequence shown here is derived from an EMBL/GenBank/DDBJ whole genome shotgun (WGS) entry which is preliminary data.</text>
</comment>
<dbReference type="InterPro" id="IPR001173">
    <property type="entry name" value="Glyco_trans_2-like"/>
</dbReference>
<dbReference type="Gene3D" id="3.90.550.10">
    <property type="entry name" value="Spore Coat Polysaccharide Biosynthesis Protein SpsA, Chain A"/>
    <property type="match status" value="1"/>
</dbReference>
<keyword evidence="3" id="KW-1185">Reference proteome</keyword>
<name>A0A8J2YRS0_9PROT</name>
<gene>
    <name evidence="2" type="ORF">GCM10011611_15500</name>
</gene>
<reference evidence="2" key="1">
    <citation type="journal article" date="2014" name="Int. J. Syst. Evol. Microbiol.">
        <title>Complete genome sequence of Corynebacterium casei LMG S-19264T (=DSM 44701T), isolated from a smear-ripened cheese.</title>
        <authorList>
            <consortium name="US DOE Joint Genome Institute (JGI-PGF)"/>
            <person name="Walter F."/>
            <person name="Albersmeier A."/>
            <person name="Kalinowski J."/>
            <person name="Ruckert C."/>
        </authorList>
    </citation>
    <scope>NUCLEOTIDE SEQUENCE</scope>
    <source>
        <strain evidence="2">CGMCC 1.15725</strain>
    </source>
</reference>
<dbReference type="Proteomes" id="UP000646365">
    <property type="component" value="Unassembled WGS sequence"/>
</dbReference>
<dbReference type="PANTHER" id="PTHR43685">
    <property type="entry name" value="GLYCOSYLTRANSFERASE"/>
    <property type="match status" value="1"/>
</dbReference>
<organism evidence="2 3">
    <name type="scientific">Aliidongia dinghuensis</name>
    <dbReference type="NCBI Taxonomy" id="1867774"/>
    <lineage>
        <taxon>Bacteria</taxon>
        <taxon>Pseudomonadati</taxon>
        <taxon>Pseudomonadota</taxon>
        <taxon>Alphaproteobacteria</taxon>
        <taxon>Rhodospirillales</taxon>
        <taxon>Dongiaceae</taxon>
        <taxon>Aliidongia</taxon>
    </lineage>
</organism>
<dbReference type="GO" id="GO:0016740">
    <property type="term" value="F:transferase activity"/>
    <property type="evidence" value="ECO:0007669"/>
    <property type="project" value="UniProtKB-KW"/>
</dbReference>
<dbReference type="CDD" id="cd00761">
    <property type="entry name" value="Glyco_tranf_GTA_type"/>
    <property type="match status" value="1"/>
</dbReference>
<accession>A0A8J2YRS0</accession>
<dbReference type="InterPro" id="IPR029044">
    <property type="entry name" value="Nucleotide-diphossugar_trans"/>
</dbReference>
<evidence type="ECO:0000313" key="3">
    <source>
        <dbReference type="Proteomes" id="UP000646365"/>
    </source>
</evidence>
<dbReference type="SUPFAM" id="SSF53448">
    <property type="entry name" value="Nucleotide-diphospho-sugar transferases"/>
    <property type="match status" value="1"/>
</dbReference>
<protein>
    <submittedName>
        <fullName evidence="2">Glycosyl transferase</fullName>
    </submittedName>
</protein>
<keyword evidence="2" id="KW-0808">Transferase</keyword>
<feature type="domain" description="Glycosyltransferase 2-like" evidence="1">
    <location>
        <begin position="13"/>
        <end position="125"/>
    </location>
</feature>
<evidence type="ECO:0000313" key="2">
    <source>
        <dbReference type="EMBL" id="GGF10825.1"/>
    </source>
</evidence>
<dbReference type="PANTHER" id="PTHR43685:SF2">
    <property type="entry name" value="GLYCOSYLTRANSFERASE 2-LIKE DOMAIN-CONTAINING PROTEIN"/>
    <property type="match status" value="1"/>
</dbReference>
<dbReference type="AlphaFoldDB" id="A0A8J2YRS0"/>
<dbReference type="Pfam" id="PF00535">
    <property type="entry name" value="Glycos_transf_2"/>
    <property type="match status" value="1"/>
</dbReference>
<dbReference type="RefSeq" id="WP_189044249.1">
    <property type="nucleotide sequence ID" value="NZ_BMJQ01000003.1"/>
</dbReference>
<evidence type="ECO:0000259" key="1">
    <source>
        <dbReference type="Pfam" id="PF00535"/>
    </source>
</evidence>